<reference evidence="2 3" key="1">
    <citation type="journal article" date="2014" name="Genome Announc.">
        <title>Genome Sequence of a Promising Hydrogen-Producing Facultative Anaerobic Bacterium, Brevundimonas naejangsanensis Strain B1.</title>
        <authorList>
            <person name="Su H."/>
            <person name="Zhang T."/>
            <person name="Bao M."/>
            <person name="Jiang Y."/>
            <person name="Wang Y."/>
            <person name="Tan T."/>
        </authorList>
    </citation>
    <scope>NUCLEOTIDE SEQUENCE [LARGE SCALE GENOMIC DNA]</scope>
    <source>
        <strain evidence="2 3">B1</strain>
    </source>
</reference>
<sequence length="123" mass="13174">MIPIRTERIASVIRIDKVDGETPRLPLLRLMPLLLRQGCGVGGCPKALLARITGDIQMADQIEKLSSGSPDQSGEARPTFQTESLIGSVRGHSDKVRRHQAAALSCGARSGLLCLKNSHLHAG</sequence>
<evidence type="ECO:0000313" key="3">
    <source>
        <dbReference type="Proteomes" id="UP000077603"/>
    </source>
</evidence>
<gene>
    <name evidence="2" type="ORF">DA69_03445</name>
</gene>
<dbReference type="EMBL" id="CP015614">
    <property type="protein sequence ID" value="ANF53885.1"/>
    <property type="molecule type" value="Genomic_DNA"/>
</dbReference>
<dbReference type="AlphaFoldDB" id="A0A172Y461"/>
<name>A0A172Y461_9CAUL</name>
<accession>A0A172Y461</accession>
<protein>
    <submittedName>
        <fullName evidence="2">Uncharacterized protein</fullName>
    </submittedName>
</protein>
<evidence type="ECO:0000313" key="2">
    <source>
        <dbReference type="EMBL" id="ANF53885.1"/>
    </source>
</evidence>
<evidence type="ECO:0000256" key="1">
    <source>
        <dbReference type="SAM" id="MobiDB-lite"/>
    </source>
</evidence>
<feature type="region of interest" description="Disordered" evidence="1">
    <location>
        <begin position="65"/>
        <end position="84"/>
    </location>
</feature>
<dbReference type="Proteomes" id="UP000077603">
    <property type="component" value="Chromosome"/>
</dbReference>
<proteinExistence type="predicted"/>
<organism evidence="2 3">
    <name type="scientific">Brevundimonas naejangsanensis</name>
    <dbReference type="NCBI Taxonomy" id="588932"/>
    <lineage>
        <taxon>Bacteria</taxon>
        <taxon>Pseudomonadati</taxon>
        <taxon>Pseudomonadota</taxon>
        <taxon>Alphaproteobacteria</taxon>
        <taxon>Caulobacterales</taxon>
        <taxon>Caulobacteraceae</taxon>
        <taxon>Brevundimonas</taxon>
    </lineage>
</organism>
<keyword evidence="3" id="KW-1185">Reference proteome</keyword>
<dbReference type="KEGG" id="bne:DA69_03445"/>